<proteinExistence type="predicted"/>
<reference evidence="2" key="1">
    <citation type="submission" date="2021-01" db="EMBL/GenBank/DDBJ databases">
        <authorList>
            <person name="Corre E."/>
            <person name="Pelletier E."/>
            <person name="Niang G."/>
            <person name="Scheremetjew M."/>
            <person name="Finn R."/>
            <person name="Kale V."/>
            <person name="Holt S."/>
            <person name="Cochrane G."/>
            <person name="Meng A."/>
            <person name="Brown T."/>
            <person name="Cohen L."/>
        </authorList>
    </citation>
    <scope>NUCLEOTIDE SEQUENCE</scope>
</reference>
<sequence>MATRIAAPRTSPRTGVVASVRTRGAPTATRPTTPSDHPHGRGTSQSRRTSRQPSVERIVSTGRSLPRSLGQTSSGDTTTQPQVTTAVTSVSLTQEARVVDSPSNVVRPTRQGTPVRVSPKKVPTKAPPNTKQRVPSTASVGTDSRTTAQTRLKGRAATPEQRLTRSTSPRAARVGHPRPKAKSVASKNPSVVDTTMSTTVDTTSDTIVEKNEVTMQEPNLEIGDSDLDAIAMNDEIVRRSVDPDVDIPNLGLTALARLEDSDVEALARSLLAARGESLDETFVSDIPGAMEVALRLSAKLQEMSETNLFDCEKSKTNLCRRDVGKSDSPADALLGDESCVEIDVDLVSTDSEVFSQAPAEVVLESVADVTLSGSGESDLEQDTAMRARRHLGDLTLRSSRSVNESMDEVTTQRSTSDVMQVLQLAPACHASDACTSELAGQSLLAAVPAIPVVTEPSVQEQTVEIVDSARMTCLESTSTLASIPPTAPDGPPLIQDGTPMVPMSHQNFYTMPSGLFDGQAKPRFVPAEHSARFVPLRGHTASQGFVGTWTVPGHMVSGEAVLWSSAQARSGASTPRMPMDHRVLDASQTSPMGQSPLAWTWTRGPQGLVQSHTTTMPVGALGSARCLMPQRSSLVMPQGGSTPNQCQRSAVVASPQGVGRLPRAASCASHASTPSGAVPFTASIACEKPSLSHVPAVVGSATPSGPGSSWCFQTALMAC</sequence>
<accession>A0A7S1A1X8</accession>
<evidence type="ECO:0000313" key="2">
    <source>
        <dbReference type="EMBL" id="CAD8839490.1"/>
    </source>
</evidence>
<feature type="compositionally biased region" description="Low complexity" evidence="1">
    <location>
        <begin position="77"/>
        <end position="91"/>
    </location>
</feature>
<dbReference type="AlphaFoldDB" id="A0A7S1A1X8"/>
<name>A0A7S1A1X8_NOCSC</name>
<feature type="compositionally biased region" description="Low complexity" evidence="1">
    <location>
        <begin position="41"/>
        <end position="53"/>
    </location>
</feature>
<dbReference type="EMBL" id="HBFQ01019708">
    <property type="protein sequence ID" value="CAD8839490.1"/>
    <property type="molecule type" value="Transcribed_RNA"/>
</dbReference>
<evidence type="ECO:0000256" key="1">
    <source>
        <dbReference type="SAM" id="MobiDB-lite"/>
    </source>
</evidence>
<gene>
    <name evidence="2" type="ORF">NSCI0253_LOCUS13838</name>
</gene>
<feature type="compositionally biased region" description="Low complexity" evidence="1">
    <location>
        <begin position="21"/>
        <end position="34"/>
    </location>
</feature>
<organism evidence="2">
    <name type="scientific">Noctiluca scintillans</name>
    <name type="common">Sea sparkle</name>
    <name type="synonym">Red tide dinoflagellate</name>
    <dbReference type="NCBI Taxonomy" id="2966"/>
    <lineage>
        <taxon>Eukaryota</taxon>
        <taxon>Sar</taxon>
        <taxon>Alveolata</taxon>
        <taxon>Dinophyceae</taxon>
        <taxon>Noctilucales</taxon>
        <taxon>Noctilucaceae</taxon>
        <taxon>Noctiluca</taxon>
    </lineage>
</organism>
<feature type="compositionally biased region" description="Polar residues" evidence="1">
    <location>
        <begin position="127"/>
        <end position="150"/>
    </location>
</feature>
<feature type="compositionally biased region" description="Polar residues" evidence="1">
    <location>
        <begin position="101"/>
        <end position="112"/>
    </location>
</feature>
<protein>
    <submittedName>
        <fullName evidence="2">Uncharacterized protein</fullName>
    </submittedName>
</protein>
<feature type="region of interest" description="Disordered" evidence="1">
    <location>
        <begin position="1"/>
        <end position="192"/>
    </location>
</feature>